<dbReference type="EnsemblMetazoa" id="XM_022788838">
    <property type="protein sequence ID" value="XP_022644573"/>
    <property type="gene ID" value="LOC111243379"/>
</dbReference>
<reference evidence="4" key="1">
    <citation type="submission" date="2021-01" db="UniProtKB">
        <authorList>
            <consortium name="EnsemblMetazoa"/>
        </authorList>
    </citation>
    <scope>IDENTIFICATION</scope>
</reference>
<dbReference type="GO" id="GO:0032222">
    <property type="term" value="P:regulation of synaptic transmission, cholinergic"/>
    <property type="evidence" value="ECO:0007669"/>
    <property type="project" value="InterPro"/>
</dbReference>
<dbReference type="PANTHER" id="PTHR33562">
    <property type="entry name" value="ATILLA, ISOFORM B-RELATED-RELATED"/>
    <property type="match status" value="1"/>
</dbReference>
<dbReference type="EnsemblMetazoa" id="XM_022788841">
    <property type="protein sequence ID" value="XP_022644576"/>
    <property type="gene ID" value="LOC111243379"/>
</dbReference>
<dbReference type="RefSeq" id="XP_022644570.1">
    <property type="nucleotide sequence ID" value="XM_022788835.1"/>
</dbReference>
<dbReference type="EnsemblMetazoa" id="XM_022788837">
    <property type="protein sequence ID" value="XP_022644572"/>
    <property type="gene ID" value="LOC111243379"/>
</dbReference>
<dbReference type="EnsemblMetazoa" id="XM_022788842">
    <property type="protein sequence ID" value="XP_022644577"/>
    <property type="gene ID" value="LOC111243379"/>
</dbReference>
<dbReference type="EnsemblMetazoa" id="XM_022788836">
    <property type="protein sequence ID" value="XP_022644571"/>
    <property type="gene ID" value="LOC111243379"/>
</dbReference>
<keyword evidence="2" id="KW-0325">Glycoprotein</keyword>
<dbReference type="SUPFAM" id="SSF57302">
    <property type="entry name" value="Snake toxin-like"/>
    <property type="match status" value="1"/>
</dbReference>
<dbReference type="RefSeq" id="XP_022644575.1">
    <property type="nucleotide sequence ID" value="XM_022788840.1"/>
</dbReference>
<dbReference type="EnsemblMetazoa" id="XM_022788839">
    <property type="protein sequence ID" value="XP_022644574"/>
    <property type="gene ID" value="LOC111243379"/>
</dbReference>
<evidence type="ECO:0008006" key="6">
    <source>
        <dbReference type="Google" id="ProtNLM"/>
    </source>
</evidence>
<proteinExistence type="predicted"/>
<keyword evidence="1 3" id="KW-0732">Signal</keyword>
<dbReference type="PANTHER" id="PTHR33562:SF28">
    <property type="entry name" value="PROTEIN QUIVER"/>
    <property type="match status" value="1"/>
</dbReference>
<feature type="signal peptide" evidence="3">
    <location>
        <begin position="1"/>
        <end position="16"/>
    </location>
</feature>
<dbReference type="InParanoid" id="A0A7M7J116"/>
<dbReference type="Proteomes" id="UP000594260">
    <property type="component" value="Unplaced"/>
</dbReference>
<organism evidence="4 5">
    <name type="scientific">Varroa destructor</name>
    <name type="common">Honeybee mite</name>
    <dbReference type="NCBI Taxonomy" id="109461"/>
    <lineage>
        <taxon>Eukaryota</taxon>
        <taxon>Metazoa</taxon>
        <taxon>Ecdysozoa</taxon>
        <taxon>Arthropoda</taxon>
        <taxon>Chelicerata</taxon>
        <taxon>Arachnida</taxon>
        <taxon>Acari</taxon>
        <taxon>Parasitiformes</taxon>
        <taxon>Mesostigmata</taxon>
        <taxon>Gamasina</taxon>
        <taxon>Dermanyssoidea</taxon>
        <taxon>Varroidae</taxon>
        <taxon>Varroa</taxon>
    </lineage>
</organism>
<dbReference type="GO" id="GO:0030431">
    <property type="term" value="P:sleep"/>
    <property type="evidence" value="ECO:0007669"/>
    <property type="project" value="InterPro"/>
</dbReference>
<dbReference type="GeneID" id="111243379"/>
<keyword evidence="5" id="KW-1185">Reference proteome</keyword>
<sequence length="154" mass="17962">MALLFFLFSLVPLASAEIWCYSCVSNQPGCRDGVNWYYHHAITCPREDDKCVKVIERKGDELLYTRDCLSNLEAYRHDIPADTYEGCRAAAEAPKLAVFVENNVKEWELKRDYYDKVDYCFCEFWHWCNSASSAQWNTSLLAGSFLLVWLSRKF</sequence>
<dbReference type="RefSeq" id="XP_022644571.1">
    <property type="nucleotide sequence ID" value="XM_022788836.1"/>
</dbReference>
<dbReference type="EnsemblMetazoa" id="XM_022788840">
    <property type="protein sequence ID" value="XP_022644575"/>
    <property type="gene ID" value="LOC111243379"/>
</dbReference>
<dbReference type="EnsemblMetazoa" id="XM_022788835">
    <property type="protein sequence ID" value="XP_022644570"/>
    <property type="gene ID" value="LOC111243379"/>
</dbReference>
<dbReference type="OrthoDB" id="6249205at2759"/>
<protein>
    <recommendedName>
        <fullName evidence="6">Protein quiver</fullName>
    </recommendedName>
</protein>
<evidence type="ECO:0000313" key="5">
    <source>
        <dbReference type="Proteomes" id="UP000594260"/>
    </source>
</evidence>
<evidence type="ECO:0000256" key="1">
    <source>
        <dbReference type="ARBA" id="ARBA00022729"/>
    </source>
</evidence>
<dbReference type="OMA" id="TDTTFCF"/>
<dbReference type="KEGG" id="vde:111243379"/>
<dbReference type="InterPro" id="IPR050975">
    <property type="entry name" value="Sleep_regulator"/>
</dbReference>
<dbReference type="InterPro" id="IPR031424">
    <property type="entry name" value="QVR-like"/>
</dbReference>
<evidence type="ECO:0000256" key="3">
    <source>
        <dbReference type="SAM" id="SignalP"/>
    </source>
</evidence>
<dbReference type="RefSeq" id="XP_022644577.1">
    <property type="nucleotide sequence ID" value="XM_022788842.1"/>
</dbReference>
<accession>A0A7M7J116</accession>
<name>A0A7M7J116_VARDE</name>
<evidence type="ECO:0000256" key="2">
    <source>
        <dbReference type="ARBA" id="ARBA00023180"/>
    </source>
</evidence>
<dbReference type="RefSeq" id="XP_022644574.1">
    <property type="nucleotide sequence ID" value="XM_022788839.1"/>
</dbReference>
<dbReference type="RefSeq" id="XP_022644576.1">
    <property type="nucleotide sequence ID" value="XM_022788841.1"/>
</dbReference>
<dbReference type="FunCoup" id="A0A7M7J116">
    <property type="interactions" value="8"/>
</dbReference>
<dbReference type="InterPro" id="IPR045860">
    <property type="entry name" value="Snake_toxin-like_sf"/>
</dbReference>
<dbReference type="CTD" id="39321"/>
<dbReference type="RefSeq" id="XP_022644573.1">
    <property type="nucleotide sequence ID" value="XM_022788838.1"/>
</dbReference>
<evidence type="ECO:0000313" key="4">
    <source>
        <dbReference type="EnsemblMetazoa" id="XP_022644578"/>
    </source>
</evidence>
<dbReference type="AlphaFoldDB" id="A0A7M7J116"/>
<dbReference type="RefSeq" id="XP_022644578.1">
    <property type="nucleotide sequence ID" value="XM_022788843.1"/>
</dbReference>
<dbReference type="RefSeq" id="XP_022644572.1">
    <property type="nucleotide sequence ID" value="XM_022788837.1"/>
</dbReference>
<dbReference type="CDD" id="cd23591">
    <property type="entry name" value="TFP_LU_ECD_Crim"/>
    <property type="match status" value="1"/>
</dbReference>
<dbReference type="EnsemblMetazoa" id="XM_022788843">
    <property type="protein sequence ID" value="XP_022644578"/>
    <property type="gene ID" value="LOC111243379"/>
</dbReference>
<dbReference type="Pfam" id="PF17064">
    <property type="entry name" value="QVR"/>
    <property type="match status" value="1"/>
</dbReference>
<feature type="chain" id="PRO_5033596950" description="Protein quiver" evidence="3">
    <location>
        <begin position="17"/>
        <end position="154"/>
    </location>
</feature>